<accession>A0A9D9E1C5</accession>
<proteinExistence type="predicted"/>
<evidence type="ECO:0000313" key="2">
    <source>
        <dbReference type="Proteomes" id="UP000823636"/>
    </source>
</evidence>
<dbReference type="Pfam" id="PF09674">
    <property type="entry name" value="DUF2400"/>
    <property type="match status" value="1"/>
</dbReference>
<reference evidence="1" key="2">
    <citation type="journal article" date="2021" name="PeerJ">
        <title>Extensive microbial diversity within the chicken gut microbiome revealed by metagenomics and culture.</title>
        <authorList>
            <person name="Gilroy R."/>
            <person name="Ravi A."/>
            <person name="Getino M."/>
            <person name="Pursley I."/>
            <person name="Horton D.L."/>
            <person name="Alikhan N.F."/>
            <person name="Baker D."/>
            <person name="Gharbi K."/>
            <person name="Hall N."/>
            <person name="Watson M."/>
            <person name="Adriaenssens E.M."/>
            <person name="Foster-Nyarko E."/>
            <person name="Jarju S."/>
            <person name="Secka A."/>
            <person name="Antonio M."/>
            <person name="Oren A."/>
            <person name="Chaudhuri R.R."/>
            <person name="La Ragione R."/>
            <person name="Hildebrand F."/>
            <person name="Pallen M.J."/>
        </authorList>
    </citation>
    <scope>NUCLEOTIDE SEQUENCE</scope>
    <source>
        <strain evidence="1">G3-4614</strain>
    </source>
</reference>
<dbReference type="Proteomes" id="UP000823636">
    <property type="component" value="Unassembled WGS sequence"/>
</dbReference>
<reference evidence="1" key="1">
    <citation type="submission" date="2020-10" db="EMBL/GenBank/DDBJ databases">
        <authorList>
            <person name="Gilroy R."/>
        </authorList>
    </citation>
    <scope>NUCLEOTIDE SEQUENCE</scope>
    <source>
        <strain evidence="1">G3-4614</strain>
    </source>
</reference>
<evidence type="ECO:0000313" key="1">
    <source>
        <dbReference type="EMBL" id="MBO8437702.1"/>
    </source>
</evidence>
<sequence length="254" mass="29049">MEIKNLLDEYAAAINTKEFIKDDPVQFPHRFSSIRDIEITAFTTATISWGKREMILRDADRMLASMGNAPYDFVMNRGYELYEKRNVHRTFFQPDLAYMLRGFNAIYSRYDSIDTLLSQHNVNGCEAPAWEVCRILREEACKANSGCHNAQCFPSGYATSALKRINMAIRWLVRNDGIVDLGVWRSISPDKLFIPLDVHVGNTARRLGLLKRKSNDRKAVEELTSVLRGFNPQDPVLYDFALFGIGINKLDTDI</sequence>
<dbReference type="InterPro" id="IPR014127">
    <property type="entry name" value="CHP02757"/>
</dbReference>
<organism evidence="1 2">
    <name type="scientific">Candidatus Caccoplasma merdipullorum</name>
    <dbReference type="NCBI Taxonomy" id="2840718"/>
    <lineage>
        <taxon>Bacteria</taxon>
        <taxon>Pseudomonadati</taxon>
        <taxon>Bacteroidota</taxon>
        <taxon>Bacteroidia</taxon>
        <taxon>Bacteroidales</taxon>
        <taxon>Bacteroidaceae</taxon>
        <taxon>Bacteroidaceae incertae sedis</taxon>
        <taxon>Candidatus Caccoplasma</taxon>
    </lineage>
</organism>
<gene>
    <name evidence="1" type="ORF">IAC54_02240</name>
</gene>
<dbReference type="NCBIfam" id="TIGR02757">
    <property type="entry name" value="TIGR02757 family protein"/>
    <property type="match status" value="1"/>
</dbReference>
<comment type="caution">
    <text evidence="1">The sequence shown here is derived from an EMBL/GenBank/DDBJ whole genome shotgun (WGS) entry which is preliminary data.</text>
</comment>
<protein>
    <submittedName>
        <fullName evidence="1">TIGR02757 family protein</fullName>
    </submittedName>
</protein>
<dbReference type="EMBL" id="JADIMW010000022">
    <property type="protein sequence ID" value="MBO8437702.1"/>
    <property type="molecule type" value="Genomic_DNA"/>
</dbReference>
<dbReference type="AlphaFoldDB" id="A0A9D9E1C5"/>
<name>A0A9D9E1C5_9BACT</name>